<dbReference type="PROSITE" id="PS51257">
    <property type="entry name" value="PROKAR_LIPOPROTEIN"/>
    <property type="match status" value="1"/>
</dbReference>
<evidence type="ECO:0008006" key="4">
    <source>
        <dbReference type="Google" id="ProtNLM"/>
    </source>
</evidence>
<dbReference type="AlphaFoldDB" id="A0AAU6P3G3"/>
<evidence type="ECO:0000313" key="3">
    <source>
        <dbReference type="Proteomes" id="UP001368318"/>
    </source>
</evidence>
<sequence>MRLFTIIIIFILVSCGGVNSHRQTISAKSLKNSACPNLKIEYHKSEASNSNNVTKIDLLPIFFDTSLKNPDNIKEITNKLTLRKKLETIVFNILEKHNIDYTPHSFNTINSQDVVNYKKSVRKSSFALAHDEYNEYISKEYYSSAIDNIGSEPYKLAFFFQFFPKQGKTYERIYINILLYNTEKNENVYYDYLIYEQCSIKNLDVFKSVLDELVLNFKIKNSSKNSE</sequence>
<dbReference type="EMBL" id="CP136924">
    <property type="protein sequence ID" value="WXA02939.1"/>
    <property type="molecule type" value="Genomic_DNA"/>
</dbReference>
<dbReference type="RefSeq" id="WP_338730803.1">
    <property type="nucleotide sequence ID" value="NZ_CP136924.1"/>
</dbReference>
<evidence type="ECO:0000313" key="2">
    <source>
        <dbReference type="EMBL" id="WXA11900.1"/>
    </source>
</evidence>
<dbReference type="Proteomes" id="UP001368318">
    <property type="component" value="Chromosome"/>
</dbReference>
<name>A0AAU6P3G3_9FLAO</name>
<organism evidence="2">
    <name type="scientific">Mangrovimonas cancribranchiae</name>
    <dbReference type="NCBI Taxonomy" id="3080055"/>
    <lineage>
        <taxon>Bacteria</taxon>
        <taxon>Pseudomonadati</taxon>
        <taxon>Bacteroidota</taxon>
        <taxon>Flavobacteriia</taxon>
        <taxon>Flavobacteriales</taxon>
        <taxon>Flavobacteriaceae</taxon>
        <taxon>Mangrovimonas</taxon>
    </lineage>
</organism>
<keyword evidence="3" id="KW-1185">Reference proteome</keyword>
<dbReference type="EMBL" id="CP136925">
    <property type="protein sequence ID" value="WXA11900.1"/>
    <property type="molecule type" value="Genomic_DNA"/>
</dbReference>
<accession>A0AAU6P3G3</accession>
<proteinExistence type="predicted"/>
<gene>
    <name evidence="2" type="ORF">R3L15_07065</name>
    <name evidence="1" type="ORF">R3L16_00335</name>
</gene>
<reference evidence="2 3" key="1">
    <citation type="submission" date="2023-10" db="EMBL/GenBank/DDBJ databases">
        <title>Culture-based analysis of two novel bacteria associated with mangrove crab gills.</title>
        <authorList>
            <person name="Yang X."/>
            <person name="Garuglieri E."/>
            <person name="Van Goethem M.W."/>
            <person name="Fusi M."/>
            <person name="Marasco R."/>
            <person name="Daffonchio D.G."/>
        </authorList>
    </citation>
    <scope>NUCLEOTIDE SEQUENCE</scope>
    <source>
        <strain evidence="2">UG2-1</strain>
        <strain evidence="1">UG2-2</strain>
        <strain evidence="3">UG2_2</strain>
    </source>
</reference>
<evidence type="ECO:0000313" key="1">
    <source>
        <dbReference type="EMBL" id="WXA02939.1"/>
    </source>
</evidence>
<protein>
    <recommendedName>
        <fullName evidence="4">Lipoprotein</fullName>
    </recommendedName>
</protein>
<dbReference type="KEGG" id="mcaa:R3L15_07065"/>